<evidence type="ECO:0000313" key="2">
    <source>
        <dbReference type="EMBL" id="QJR14309.1"/>
    </source>
</evidence>
<organism evidence="2 3">
    <name type="scientific">Usitatibacter palustris</name>
    <dbReference type="NCBI Taxonomy" id="2732487"/>
    <lineage>
        <taxon>Bacteria</taxon>
        <taxon>Pseudomonadati</taxon>
        <taxon>Pseudomonadota</taxon>
        <taxon>Betaproteobacteria</taxon>
        <taxon>Nitrosomonadales</taxon>
        <taxon>Usitatibacteraceae</taxon>
        <taxon>Usitatibacter</taxon>
    </lineage>
</organism>
<dbReference type="Proteomes" id="UP000503096">
    <property type="component" value="Chromosome"/>
</dbReference>
<keyword evidence="3" id="KW-1185">Reference proteome</keyword>
<dbReference type="RefSeq" id="WP_171161078.1">
    <property type="nucleotide sequence ID" value="NZ_CP053073.1"/>
</dbReference>
<feature type="region of interest" description="Disordered" evidence="1">
    <location>
        <begin position="1"/>
        <end position="27"/>
    </location>
</feature>
<evidence type="ECO:0000256" key="1">
    <source>
        <dbReference type="SAM" id="MobiDB-lite"/>
    </source>
</evidence>
<reference evidence="2 3" key="1">
    <citation type="submission" date="2020-04" db="EMBL/GenBank/DDBJ databases">
        <title>Usitatibacter rugosus gen. nov., sp. nov. and Usitatibacter palustris sp. nov., novel members of Usitatibacteraceae fam. nov. within the order Nitrosomonadales isolated from soil.</title>
        <authorList>
            <person name="Huber K.J."/>
            <person name="Neumann-Schaal M."/>
            <person name="Geppert A."/>
            <person name="Luckner M."/>
            <person name="Wanner G."/>
            <person name="Overmann J."/>
        </authorList>
    </citation>
    <scope>NUCLEOTIDE SEQUENCE [LARGE SCALE GENOMIC DNA]</scope>
    <source>
        <strain evidence="2 3">Swamp67</strain>
    </source>
</reference>
<accession>A0A6M4H403</accession>
<name>A0A6M4H403_9PROT</name>
<dbReference type="EMBL" id="CP053073">
    <property type="protein sequence ID" value="QJR14309.1"/>
    <property type="molecule type" value="Genomic_DNA"/>
</dbReference>
<feature type="compositionally biased region" description="Basic and acidic residues" evidence="1">
    <location>
        <begin position="1"/>
        <end position="10"/>
    </location>
</feature>
<proteinExistence type="predicted"/>
<dbReference type="KEGG" id="upl:DSM104440_01105"/>
<evidence type="ECO:0000313" key="3">
    <source>
        <dbReference type="Proteomes" id="UP000503096"/>
    </source>
</evidence>
<dbReference type="AlphaFoldDB" id="A0A6M4H403"/>
<sequence>MNEQRLKLGSDAHAGTGGTSERNSGLGFRPAFLDKSTMTIYPSRLANGTLAPFHILDGLPDEVVITRDANGRVIEAKPSLVAGFERRGFFYTRAAAARALSEWFIPSWEQD</sequence>
<dbReference type="InParanoid" id="A0A6M4H403"/>
<gene>
    <name evidence="2" type="ORF">DSM104440_01105</name>
</gene>
<protein>
    <submittedName>
        <fullName evidence="2">Uncharacterized protein</fullName>
    </submittedName>
</protein>